<gene>
    <name evidence="2" type="ORF">HKK74_26120</name>
</gene>
<reference evidence="2 3" key="1">
    <citation type="submission" date="2020-06" db="EMBL/GenBank/DDBJ databases">
        <title>Actinomadura xiongansis sp. nov., isolated from soil of Baiyangdian.</title>
        <authorList>
            <person name="Zhang X."/>
        </authorList>
    </citation>
    <scope>NUCLEOTIDE SEQUENCE [LARGE SCALE GENOMIC DNA]</scope>
    <source>
        <strain evidence="2 3">HBUM206468</strain>
    </source>
</reference>
<evidence type="ECO:0000313" key="2">
    <source>
        <dbReference type="EMBL" id="MBC6468943.1"/>
    </source>
</evidence>
<comment type="caution">
    <text evidence="2">The sequence shown here is derived from an EMBL/GenBank/DDBJ whole genome shotgun (WGS) entry which is preliminary data.</text>
</comment>
<feature type="region of interest" description="Disordered" evidence="1">
    <location>
        <begin position="22"/>
        <end position="46"/>
    </location>
</feature>
<dbReference type="Proteomes" id="UP000805614">
    <property type="component" value="Unassembled WGS sequence"/>
</dbReference>
<dbReference type="RefSeq" id="WP_187245984.1">
    <property type="nucleotide sequence ID" value="NZ_BAAAOK010000001.1"/>
</dbReference>
<dbReference type="EMBL" id="JABVEC010000022">
    <property type="protein sequence ID" value="MBC6468943.1"/>
    <property type="molecule type" value="Genomic_DNA"/>
</dbReference>
<proteinExistence type="predicted"/>
<name>A0ABR7LX11_9ACTN</name>
<protein>
    <submittedName>
        <fullName evidence="2">Uncharacterized protein</fullName>
    </submittedName>
</protein>
<evidence type="ECO:0000256" key="1">
    <source>
        <dbReference type="SAM" id="MobiDB-lite"/>
    </source>
</evidence>
<organism evidence="2 3">
    <name type="scientific">Actinomadura alba</name>
    <dbReference type="NCBI Taxonomy" id="406431"/>
    <lineage>
        <taxon>Bacteria</taxon>
        <taxon>Bacillati</taxon>
        <taxon>Actinomycetota</taxon>
        <taxon>Actinomycetes</taxon>
        <taxon>Streptosporangiales</taxon>
        <taxon>Thermomonosporaceae</taxon>
        <taxon>Actinomadura</taxon>
    </lineage>
</organism>
<accession>A0ABR7LX11</accession>
<keyword evidence="3" id="KW-1185">Reference proteome</keyword>
<evidence type="ECO:0000313" key="3">
    <source>
        <dbReference type="Proteomes" id="UP000805614"/>
    </source>
</evidence>
<sequence length="65" mass="6966">MRSRLAAVKSFETLASTADGELDLSEAGLQRPPPRGPTSCDNPFGGMDKRAIKGLIAMFRRCGGR</sequence>